<dbReference type="PROSITE" id="PS51105">
    <property type="entry name" value="PTS_EIIC_TYPE_3"/>
    <property type="match status" value="1"/>
</dbReference>
<dbReference type="RefSeq" id="WP_125956961.1">
    <property type="nucleotide sequence ID" value="NZ_JAQEJV010000035.1"/>
</dbReference>
<dbReference type="PANTHER" id="PTHR33989:SF4">
    <property type="entry name" value="PTS SYSTEM N,N'-DIACETYLCHITOBIOSE-SPECIFIC EIIC COMPONENT"/>
    <property type="match status" value="1"/>
</dbReference>
<feature type="transmembrane region" description="Helical" evidence="9">
    <location>
        <begin position="174"/>
        <end position="194"/>
    </location>
</feature>
<dbReference type="InterPro" id="IPR004501">
    <property type="entry name" value="PTS_EIIC_3"/>
</dbReference>
<feature type="transmembrane region" description="Helical" evidence="9">
    <location>
        <begin position="100"/>
        <end position="119"/>
    </location>
</feature>
<feature type="transmembrane region" description="Helical" evidence="9">
    <location>
        <begin position="330"/>
        <end position="348"/>
    </location>
</feature>
<keyword evidence="2 8" id="KW-0813">Transport</keyword>
<proteinExistence type="predicted"/>
<keyword evidence="3 8" id="KW-1003">Cell membrane</keyword>
<feature type="transmembrane region" description="Helical" evidence="9">
    <location>
        <begin position="131"/>
        <end position="153"/>
    </location>
</feature>
<keyword evidence="12" id="KW-1185">Reference proteome</keyword>
<feature type="transmembrane region" description="Helical" evidence="9">
    <location>
        <begin position="282"/>
        <end position="302"/>
    </location>
</feature>
<feature type="transmembrane region" description="Helical" evidence="9">
    <location>
        <begin position="214"/>
        <end position="237"/>
    </location>
</feature>
<reference evidence="11 12" key="1">
    <citation type="submission" date="2017-05" db="EMBL/GenBank/DDBJ databases">
        <title>Vagococcus spp. assemblies.</title>
        <authorList>
            <person name="Gulvik C.A."/>
        </authorList>
    </citation>
    <scope>NUCLEOTIDE SEQUENCE [LARGE SCALE GENOMIC DNA]</scope>
    <source>
        <strain evidence="11 12">SS1994</strain>
    </source>
</reference>
<evidence type="ECO:0000313" key="11">
    <source>
        <dbReference type="EMBL" id="RST95117.1"/>
    </source>
</evidence>
<dbReference type="GO" id="GO:0008982">
    <property type="term" value="F:protein-N(PI)-phosphohistidine-sugar phosphotransferase activity"/>
    <property type="evidence" value="ECO:0007669"/>
    <property type="project" value="UniProtKB-UniRule"/>
</dbReference>
<comment type="caution">
    <text evidence="11">The sequence shown here is derived from an EMBL/GenBank/DDBJ whole genome shotgun (WGS) entry which is preliminary data.</text>
</comment>
<dbReference type="InterPro" id="IPR004796">
    <property type="entry name" value="PTS_IIC_cello"/>
</dbReference>
<name>A0A429ZN38_9ENTE</name>
<dbReference type="NCBIfam" id="TIGR00410">
    <property type="entry name" value="lacE"/>
    <property type="match status" value="1"/>
</dbReference>
<accession>A0A429ZN38</accession>
<evidence type="ECO:0000313" key="12">
    <source>
        <dbReference type="Proteomes" id="UP000288490"/>
    </source>
</evidence>
<dbReference type="OrthoDB" id="1550290at2"/>
<feature type="transmembrane region" description="Helical" evidence="9">
    <location>
        <begin position="32"/>
        <end position="53"/>
    </location>
</feature>
<dbReference type="PIRSF" id="PIRSF006351">
    <property type="entry name" value="PTS_EIIC-Cellobiose"/>
    <property type="match status" value="1"/>
</dbReference>
<dbReference type="GO" id="GO:0005886">
    <property type="term" value="C:plasma membrane"/>
    <property type="evidence" value="ECO:0007669"/>
    <property type="project" value="UniProtKB-SubCell"/>
</dbReference>
<comment type="subcellular location">
    <subcellularLocation>
        <location evidence="1">Cell membrane</location>
        <topology evidence="1">Multi-pass membrane protein</topology>
    </subcellularLocation>
</comment>
<evidence type="ECO:0000256" key="8">
    <source>
        <dbReference type="PIRNR" id="PIRNR006351"/>
    </source>
</evidence>
<evidence type="ECO:0000256" key="6">
    <source>
        <dbReference type="ARBA" id="ARBA00022989"/>
    </source>
</evidence>
<gene>
    <name evidence="11" type="ORF">CBF36_04405</name>
</gene>
<organism evidence="11 12">
    <name type="scientific">Vagococcus bubulae</name>
    <dbReference type="NCBI Taxonomy" id="1977868"/>
    <lineage>
        <taxon>Bacteria</taxon>
        <taxon>Bacillati</taxon>
        <taxon>Bacillota</taxon>
        <taxon>Bacilli</taxon>
        <taxon>Lactobacillales</taxon>
        <taxon>Enterococcaceae</taxon>
        <taxon>Vagococcus</taxon>
    </lineage>
</organism>
<dbReference type="InterPro" id="IPR003352">
    <property type="entry name" value="PTS_EIIC"/>
</dbReference>
<keyword evidence="6 9" id="KW-1133">Transmembrane helix</keyword>
<evidence type="ECO:0000256" key="1">
    <source>
        <dbReference type="ARBA" id="ARBA00004651"/>
    </source>
</evidence>
<evidence type="ECO:0000256" key="4">
    <source>
        <dbReference type="ARBA" id="ARBA00022597"/>
    </source>
</evidence>
<dbReference type="EMBL" id="NGJT01000005">
    <property type="protein sequence ID" value="RST95117.1"/>
    <property type="molecule type" value="Genomic_DNA"/>
</dbReference>
<comment type="function">
    <text evidence="8">The phosphoenolpyruvate-dependent sugar phosphotransferase system (PTS), a major carbohydrate active -transport system, catalyzes the phosphorylation of incoming sugar substrates concomitant with their translocation across the cell membrane.</text>
</comment>
<sequence>MEKENKFVQEKLMPVAVKLGSNKALIAIRDGITLAMPLIIIGSLFMVIASFPIPGWEDWLGNKGISGYLWKGVDSSFGLIGLVASFGIAYSLAKQYKVEGVPAGLISLSAFITVTPFVVSDAGAGMPTAFMASKGLFVAIILGLINGYVYQWFITHNIQIKLPDSVPPAVSKSFSAIIPGAVIITFWLIVFAVLDALALPGLHDIAQVVLGTPLGLLGNNVVGVGLLVIFNSLFWFVGIHGGNIVNSIMQPLWLSNLDANRAAYQAGSSLKHIFTTPFMDNFVYMGGGGATIGLVLALGYLARRKHASKQSKVLAPITVVPGLFNINEPTMFGIPIVLNVLLIIPFILAPVINLIVSYTAMATGLVSLTYTAPSWTMPPVISGVLATGDIKASILQLVCVILDILIYLPFIMNVEKRFKQEEEGLKL</sequence>
<dbReference type="InterPro" id="IPR051088">
    <property type="entry name" value="PTS_Sugar-EIIC/EIIB"/>
</dbReference>
<dbReference type="Pfam" id="PF02378">
    <property type="entry name" value="PTS_EIIC"/>
    <property type="match status" value="1"/>
</dbReference>
<evidence type="ECO:0000256" key="9">
    <source>
        <dbReference type="SAM" id="Phobius"/>
    </source>
</evidence>
<feature type="domain" description="PTS EIIC type-3" evidence="10">
    <location>
        <begin position="8"/>
        <end position="410"/>
    </location>
</feature>
<evidence type="ECO:0000256" key="2">
    <source>
        <dbReference type="ARBA" id="ARBA00022448"/>
    </source>
</evidence>
<dbReference type="PANTHER" id="PTHR33989">
    <property type="match status" value="1"/>
</dbReference>
<evidence type="ECO:0000259" key="10">
    <source>
        <dbReference type="PROSITE" id="PS51105"/>
    </source>
</evidence>
<evidence type="ECO:0000256" key="5">
    <source>
        <dbReference type="ARBA" id="ARBA00022692"/>
    </source>
</evidence>
<dbReference type="Proteomes" id="UP000288490">
    <property type="component" value="Unassembled WGS sequence"/>
</dbReference>
<keyword evidence="5 9" id="KW-0812">Transmembrane</keyword>
<dbReference type="GO" id="GO:1901264">
    <property type="term" value="P:carbohydrate derivative transport"/>
    <property type="evidence" value="ECO:0007669"/>
    <property type="project" value="TreeGrafter"/>
</dbReference>
<keyword evidence="4 8" id="KW-0762">Sugar transport</keyword>
<dbReference type="GO" id="GO:0009401">
    <property type="term" value="P:phosphoenolpyruvate-dependent sugar phosphotransferase system"/>
    <property type="evidence" value="ECO:0007669"/>
    <property type="project" value="InterPro"/>
</dbReference>
<evidence type="ECO:0000256" key="7">
    <source>
        <dbReference type="ARBA" id="ARBA00023136"/>
    </source>
</evidence>
<feature type="transmembrane region" description="Helical" evidence="9">
    <location>
        <begin position="73"/>
        <end position="93"/>
    </location>
</feature>
<protein>
    <recommendedName>
        <fullName evidence="8">Permease IIC component</fullName>
    </recommendedName>
</protein>
<keyword evidence="7 8" id="KW-0472">Membrane</keyword>
<evidence type="ECO:0000256" key="3">
    <source>
        <dbReference type="ARBA" id="ARBA00022475"/>
    </source>
</evidence>
<feature type="transmembrane region" description="Helical" evidence="9">
    <location>
        <begin position="392"/>
        <end position="410"/>
    </location>
</feature>
<dbReference type="AlphaFoldDB" id="A0A429ZN38"/>